<dbReference type="SUPFAM" id="SSF48452">
    <property type="entry name" value="TPR-like"/>
    <property type="match status" value="1"/>
</dbReference>
<dbReference type="PROSITE" id="PS51257">
    <property type="entry name" value="PROKAR_LIPOPROTEIN"/>
    <property type="match status" value="1"/>
</dbReference>
<evidence type="ECO:0000313" key="5">
    <source>
        <dbReference type="Proteomes" id="UP001142175"/>
    </source>
</evidence>
<keyword evidence="1" id="KW-0677">Repeat</keyword>
<protein>
    <submittedName>
        <fullName evidence="4">Tetratricopeptide repeat protein</fullName>
    </submittedName>
</protein>
<dbReference type="SMART" id="SM00028">
    <property type="entry name" value="TPR"/>
    <property type="match status" value="5"/>
</dbReference>
<evidence type="ECO:0000256" key="2">
    <source>
        <dbReference type="ARBA" id="ARBA00022803"/>
    </source>
</evidence>
<reference evidence="4" key="1">
    <citation type="submission" date="2022-08" db="EMBL/GenBank/DDBJ databases">
        <authorList>
            <person name="Zhang D."/>
        </authorList>
    </citation>
    <scope>NUCLEOTIDE SEQUENCE</scope>
    <source>
        <strain evidence="4">XJ19-11</strain>
    </source>
</reference>
<dbReference type="PANTHER" id="PTHR44858">
    <property type="entry name" value="TETRATRICOPEPTIDE REPEAT PROTEIN 6"/>
    <property type="match status" value="1"/>
</dbReference>
<feature type="repeat" description="TPR" evidence="3">
    <location>
        <begin position="55"/>
        <end position="88"/>
    </location>
</feature>
<sequence>MKVKNWVFASLIGMMLMSSCSENISNKGDALFSQKQYEEAVAEYDRVLKNNPKYFKGLYNRGRAYEELGEFKKAEKDFLAAFAIDSKNTQVMMSLSNIYQKQKNHNSALLYADYAVQVPGAPAMAYFLKGRALHQIGNTGEAMKEYSAAIQMDKNFGQAYYYRGMLKIATDKKKSGCEDIKAALKLDFKEAQMALEKYCK</sequence>
<feature type="repeat" description="TPR" evidence="3">
    <location>
        <begin position="21"/>
        <end position="54"/>
    </location>
</feature>
<dbReference type="InterPro" id="IPR011990">
    <property type="entry name" value="TPR-like_helical_dom_sf"/>
</dbReference>
<keyword evidence="5" id="KW-1185">Reference proteome</keyword>
<accession>A0A9X2T2B6</accession>
<proteinExistence type="predicted"/>
<dbReference type="EMBL" id="JANSUY010000017">
    <property type="protein sequence ID" value="MCR9016686.1"/>
    <property type="molecule type" value="Genomic_DNA"/>
</dbReference>
<dbReference type="Gene3D" id="1.25.40.10">
    <property type="entry name" value="Tetratricopeptide repeat domain"/>
    <property type="match status" value="2"/>
</dbReference>
<keyword evidence="2 3" id="KW-0802">TPR repeat</keyword>
<dbReference type="InterPro" id="IPR019734">
    <property type="entry name" value="TPR_rpt"/>
</dbReference>
<dbReference type="InterPro" id="IPR050498">
    <property type="entry name" value="Ycf3"/>
</dbReference>
<dbReference type="RefSeq" id="WP_258424534.1">
    <property type="nucleotide sequence ID" value="NZ_JANSUY010000017.1"/>
</dbReference>
<dbReference type="Pfam" id="PF13414">
    <property type="entry name" value="TPR_11"/>
    <property type="match status" value="1"/>
</dbReference>
<gene>
    <name evidence="4" type="ORF">NU887_16745</name>
</gene>
<evidence type="ECO:0000313" key="4">
    <source>
        <dbReference type="EMBL" id="MCR9016686.1"/>
    </source>
</evidence>
<dbReference type="PROSITE" id="PS50005">
    <property type="entry name" value="TPR"/>
    <property type="match status" value="3"/>
</dbReference>
<comment type="caution">
    <text evidence="4">The sequence shown here is derived from an EMBL/GenBank/DDBJ whole genome shotgun (WGS) entry which is preliminary data.</text>
</comment>
<dbReference type="Pfam" id="PF13181">
    <property type="entry name" value="TPR_8"/>
    <property type="match status" value="1"/>
</dbReference>
<feature type="repeat" description="TPR" evidence="3">
    <location>
        <begin position="123"/>
        <end position="156"/>
    </location>
</feature>
<dbReference type="PANTHER" id="PTHR44858:SF1">
    <property type="entry name" value="UDP-N-ACETYLGLUCOSAMINE--PEPTIDE N-ACETYLGLUCOSAMINYLTRANSFERASE SPINDLY-RELATED"/>
    <property type="match status" value="1"/>
</dbReference>
<dbReference type="AlphaFoldDB" id="A0A9X2T2B6"/>
<organism evidence="4 5">
    <name type="scientific">Aquiflexum gelatinilyticum</name>
    <dbReference type="NCBI Taxonomy" id="2961943"/>
    <lineage>
        <taxon>Bacteria</taxon>
        <taxon>Pseudomonadati</taxon>
        <taxon>Bacteroidota</taxon>
        <taxon>Cytophagia</taxon>
        <taxon>Cytophagales</taxon>
        <taxon>Cyclobacteriaceae</taxon>
        <taxon>Aquiflexum</taxon>
    </lineage>
</organism>
<dbReference type="Proteomes" id="UP001142175">
    <property type="component" value="Unassembled WGS sequence"/>
</dbReference>
<name>A0A9X2T2B6_9BACT</name>
<evidence type="ECO:0000256" key="3">
    <source>
        <dbReference type="PROSITE-ProRule" id="PRU00339"/>
    </source>
</evidence>
<evidence type="ECO:0000256" key="1">
    <source>
        <dbReference type="ARBA" id="ARBA00022737"/>
    </source>
</evidence>